<organism evidence="2 3">
    <name type="scientific">Microbacterium arthrosphaerae</name>
    <dbReference type="NCBI Taxonomy" id="792652"/>
    <lineage>
        <taxon>Bacteria</taxon>
        <taxon>Bacillati</taxon>
        <taxon>Actinomycetota</taxon>
        <taxon>Actinomycetes</taxon>
        <taxon>Micrococcales</taxon>
        <taxon>Microbacteriaceae</taxon>
        <taxon>Microbacterium</taxon>
    </lineage>
</organism>
<comment type="caution">
    <text evidence="2">The sequence shown here is derived from an EMBL/GenBank/DDBJ whole genome shotgun (WGS) entry which is preliminary data.</text>
</comment>
<evidence type="ECO:0000313" key="3">
    <source>
        <dbReference type="Proteomes" id="UP001283109"/>
    </source>
</evidence>
<feature type="region of interest" description="Disordered" evidence="1">
    <location>
        <begin position="1"/>
        <end position="91"/>
    </location>
</feature>
<feature type="compositionally biased region" description="Low complexity" evidence="1">
    <location>
        <begin position="33"/>
        <end position="91"/>
    </location>
</feature>
<dbReference type="RefSeq" id="WP_318354956.1">
    <property type="nucleotide sequence ID" value="NZ_JAWQEV010000008.1"/>
</dbReference>
<proteinExistence type="predicted"/>
<dbReference type="Proteomes" id="UP001283109">
    <property type="component" value="Unassembled WGS sequence"/>
</dbReference>
<accession>A0ABU4H6W3</accession>
<feature type="region of interest" description="Disordered" evidence="1">
    <location>
        <begin position="112"/>
        <end position="136"/>
    </location>
</feature>
<reference evidence="2 3" key="1">
    <citation type="submission" date="2023-11" db="EMBL/GenBank/DDBJ databases">
        <title>Draft genome sequence of Microbacterium arthrosphaerae JCM 30492.</title>
        <authorList>
            <person name="Zhang G."/>
            <person name="Ding Y."/>
        </authorList>
    </citation>
    <scope>NUCLEOTIDE SEQUENCE [LARGE SCALE GENOMIC DNA]</scope>
    <source>
        <strain evidence="2 3">JCM 30492</strain>
    </source>
</reference>
<protein>
    <submittedName>
        <fullName evidence="2">SseB family protein</fullName>
    </submittedName>
</protein>
<sequence length="412" mass="41569">MALFSRRPKKPAEPTPEASVAGEPAGDAEHRATAAAETGETAPAVTGAQAAADAPVPADGAAPAASESSSDADAAAHAASEAAPAGTTAAQAETEAAASVSISMSSFGGLGVSPKAPKPATAGPQSAAGTAAPPQAQPRLGAREWMRTAPAQTETVPGLRDNALLHAALGRVGDAPPSQALLDVARQLMQGHVFLRVKGDARTLLAEGKGLPLAVANVKERTFALVYSSGAALQASLKADGDAETSAMGQPVLTVLRHVFASSYDGIIIDPASAPSRAVLPTELLERAVAQADPQLTIKTLLTAERTDATAADVAQALTHAPLWVAVGTAEGGAKGLAEGRTPDGSRYLEIYSHPLEVAVMGRRDSAAPITGAQLARALRTDEGLTGIVVDPAGPWIRLSRDDLAPLLALAE</sequence>
<evidence type="ECO:0000313" key="2">
    <source>
        <dbReference type="EMBL" id="MDW4574462.1"/>
    </source>
</evidence>
<gene>
    <name evidence="2" type="ORF">R8Z58_16920</name>
</gene>
<keyword evidence="3" id="KW-1185">Reference proteome</keyword>
<dbReference type="EMBL" id="JAWQEV010000008">
    <property type="protein sequence ID" value="MDW4574462.1"/>
    <property type="molecule type" value="Genomic_DNA"/>
</dbReference>
<feature type="compositionally biased region" description="Low complexity" evidence="1">
    <location>
        <begin position="119"/>
        <end position="136"/>
    </location>
</feature>
<evidence type="ECO:0000256" key="1">
    <source>
        <dbReference type="SAM" id="MobiDB-lite"/>
    </source>
</evidence>
<name>A0ABU4H6W3_9MICO</name>